<evidence type="ECO:0000313" key="7">
    <source>
        <dbReference type="Proteomes" id="UP000094741"/>
    </source>
</evidence>
<dbReference type="AlphaFoldDB" id="A0A1E5BH09"/>
<dbReference type="PANTHER" id="PTHR47506">
    <property type="entry name" value="TRANSCRIPTIONAL REGULATORY PROTEIN"/>
    <property type="match status" value="1"/>
</dbReference>
<evidence type="ECO:0000313" key="6">
    <source>
        <dbReference type="EMBL" id="OEE35975.1"/>
    </source>
</evidence>
<dbReference type="eggNOG" id="COG1309">
    <property type="taxonomic scope" value="Bacteria"/>
</dbReference>
<dbReference type="InterPro" id="IPR023772">
    <property type="entry name" value="DNA-bd_HTH_TetR-type_CS"/>
</dbReference>
<keyword evidence="3" id="KW-0804">Transcription</keyword>
<organism evidence="6 7">
    <name type="scientific">Vibrio genomosp. F10 str. ZF-129</name>
    <dbReference type="NCBI Taxonomy" id="1187848"/>
    <lineage>
        <taxon>Bacteria</taxon>
        <taxon>Pseudomonadati</taxon>
        <taxon>Pseudomonadota</taxon>
        <taxon>Gammaproteobacteria</taxon>
        <taxon>Vibrionales</taxon>
        <taxon>Vibrionaceae</taxon>
        <taxon>Vibrio</taxon>
    </lineage>
</organism>
<dbReference type="Pfam" id="PF16925">
    <property type="entry name" value="TetR_C_13"/>
    <property type="match status" value="1"/>
</dbReference>
<dbReference type="Pfam" id="PF00440">
    <property type="entry name" value="TetR_N"/>
    <property type="match status" value="1"/>
</dbReference>
<keyword evidence="2 4" id="KW-0238">DNA-binding</keyword>
<dbReference type="Gene3D" id="1.10.10.60">
    <property type="entry name" value="Homeodomain-like"/>
    <property type="match status" value="1"/>
</dbReference>
<dbReference type="InterPro" id="IPR036271">
    <property type="entry name" value="Tet_transcr_reg_TetR-rel_C_sf"/>
</dbReference>
<dbReference type="InterPro" id="IPR011075">
    <property type="entry name" value="TetR_C"/>
</dbReference>
<dbReference type="PROSITE" id="PS50977">
    <property type="entry name" value="HTH_TETR_2"/>
    <property type="match status" value="1"/>
</dbReference>
<dbReference type="RefSeq" id="WP_017035865.1">
    <property type="nucleotide sequence ID" value="NZ_AJYQ02000064.1"/>
</dbReference>
<proteinExistence type="predicted"/>
<dbReference type="STRING" id="1187848.A1QO_19350"/>
<protein>
    <submittedName>
        <fullName evidence="6">TetR family transcriptional regulator</fullName>
    </submittedName>
</protein>
<accession>A0A1E5BH09</accession>
<dbReference type="Gene3D" id="1.10.357.10">
    <property type="entry name" value="Tetracycline Repressor, domain 2"/>
    <property type="match status" value="1"/>
</dbReference>
<evidence type="ECO:0000256" key="4">
    <source>
        <dbReference type="PROSITE-ProRule" id="PRU00335"/>
    </source>
</evidence>
<sequence>MRSAEFDREKVLRSAMDAFISKGYSKTSMQDLKKATGLHPGSIYCAFENKRGLLVAALNQYRLERNTEFMAVFDSKNTIMEGLEAYLGSVVEECERAQIKHCLLQKALNELADQDEEVENIISKMLNDWQQAFTEKLRQAQQDKEISEGKDCEELSQFLVMGIYGIRTFSYTHPAAGSLGRLSQQLLTYIRS</sequence>
<dbReference type="EMBL" id="AJYQ02000064">
    <property type="protein sequence ID" value="OEE35975.1"/>
    <property type="molecule type" value="Genomic_DNA"/>
</dbReference>
<name>A0A1E5BH09_9VIBR</name>
<feature type="DNA-binding region" description="H-T-H motif" evidence="4">
    <location>
        <begin position="28"/>
        <end position="47"/>
    </location>
</feature>
<dbReference type="SUPFAM" id="SSF46689">
    <property type="entry name" value="Homeodomain-like"/>
    <property type="match status" value="1"/>
</dbReference>
<dbReference type="GO" id="GO:0003677">
    <property type="term" value="F:DNA binding"/>
    <property type="evidence" value="ECO:0007669"/>
    <property type="project" value="UniProtKB-UniRule"/>
</dbReference>
<dbReference type="Proteomes" id="UP000094741">
    <property type="component" value="Unassembled WGS sequence"/>
</dbReference>
<evidence type="ECO:0000256" key="2">
    <source>
        <dbReference type="ARBA" id="ARBA00023125"/>
    </source>
</evidence>
<evidence type="ECO:0000256" key="1">
    <source>
        <dbReference type="ARBA" id="ARBA00023015"/>
    </source>
</evidence>
<dbReference type="OrthoDB" id="270177at2"/>
<feature type="domain" description="HTH tetR-type" evidence="5">
    <location>
        <begin position="5"/>
        <end position="65"/>
    </location>
</feature>
<keyword evidence="1" id="KW-0805">Transcription regulation</keyword>
<dbReference type="PRINTS" id="PR00455">
    <property type="entry name" value="HTHTETR"/>
</dbReference>
<dbReference type="PROSITE" id="PS01081">
    <property type="entry name" value="HTH_TETR_1"/>
    <property type="match status" value="1"/>
</dbReference>
<dbReference type="InterPro" id="IPR001647">
    <property type="entry name" value="HTH_TetR"/>
</dbReference>
<dbReference type="InterPro" id="IPR009057">
    <property type="entry name" value="Homeodomain-like_sf"/>
</dbReference>
<comment type="caution">
    <text evidence="6">The sequence shown here is derived from an EMBL/GenBank/DDBJ whole genome shotgun (WGS) entry which is preliminary data.</text>
</comment>
<gene>
    <name evidence="6" type="ORF">A1QO_19350</name>
</gene>
<evidence type="ECO:0000259" key="5">
    <source>
        <dbReference type="PROSITE" id="PS50977"/>
    </source>
</evidence>
<reference evidence="6 7" key="1">
    <citation type="journal article" date="2012" name="Science">
        <title>Ecological populations of bacteria act as socially cohesive units of antibiotic production and resistance.</title>
        <authorList>
            <person name="Cordero O.X."/>
            <person name="Wildschutte H."/>
            <person name="Kirkup B."/>
            <person name="Proehl S."/>
            <person name="Ngo L."/>
            <person name="Hussain F."/>
            <person name="Le Roux F."/>
            <person name="Mincer T."/>
            <person name="Polz M.F."/>
        </authorList>
    </citation>
    <scope>NUCLEOTIDE SEQUENCE [LARGE SCALE GENOMIC DNA]</scope>
    <source>
        <strain evidence="6 7">ZF-129</strain>
    </source>
</reference>
<dbReference type="PANTHER" id="PTHR47506:SF8">
    <property type="entry name" value="REPRESSOR OF PUTATIVE XENOBIOTIC REDUCTASE TETR FAMILY-RELATED"/>
    <property type="match status" value="1"/>
</dbReference>
<dbReference type="SUPFAM" id="SSF48498">
    <property type="entry name" value="Tetracyclin repressor-like, C-terminal domain"/>
    <property type="match status" value="1"/>
</dbReference>
<evidence type="ECO:0000256" key="3">
    <source>
        <dbReference type="ARBA" id="ARBA00023163"/>
    </source>
</evidence>